<accession>A0A8K1CP34</accession>
<dbReference type="GO" id="GO:0005929">
    <property type="term" value="C:cilium"/>
    <property type="evidence" value="ECO:0007669"/>
    <property type="project" value="TreeGrafter"/>
</dbReference>
<dbReference type="InterPro" id="IPR039093">
    <property type="entry name" value="XRP2"/>
</dbReference>
<proteinExistence type="inferred from homology"/>
<dbReference type="InterPro" id="IPR016098">
    <property type="entry name" value="CAP/MinC_C"/>
</dbReference>
<organism evidence="4 5">
    <name type="scientific">Pythium oligandrum</name>
    <name type="common">Mycoparasitic fungus</name>
    <dbReference type="NCBI Taxonomy" id="41045"/>
    <lineage>
        <taxon>Eukaryota</taxon>
        <taxon>Sar</taxon>
        <taxon>Stramenopiles</taxon>
        <taxon>Oomycota</taxon>
        <taxon>Peronosporomycetes</taxon>
        <taxon>Pythiales</taxon>
        <taxon>Pythiaceae</taxon>
        <taxon>Pythium</taxon>
    </lineage>
</organism>
<dbReference type="GO" id="GO:0005096">
    <property type="term" value="F:GTPase activator activity"/>
    <property type="evidence" value="ECO:0007669"/>
    <property type="project" value="InterPro"/>
</dbReference>
<dbReference type="EMBL" id="SPLM01000036">
    <property type="protein sequence ID" value="TMW65813.1"/>
    <property type="molecule type" value="Genomic_DNA"/>
</dbReference>
<dbReference type="OrthoDB" id="194775at2759"/>
<protein>
    <recommendedName>
        <fullName evidence="3">C-CAP/cofactor C-like domain-containing protein</fullName>
    </recommendedName>
</protein>
<dbReference type="InterPro" id="IPR006599">
    <property type="entry name" value="CARP_motif"/>
</dbReference>
<reference evidence="4" key="1">
    <citation type="submission" date="2019-03" db="EMBL/GenBank/DDBJ databases">
        <title>Long read genome sequence of the mycoparasitic Pythium oligandrum ATCC 38472 isolated from sugarbeet rhizosphere.</title>
        <authorList>
            <person name="Gaulin E."/>
        </authorList>
    </citation>
    <scope>NUCLEOTIDE SEQUENCE</scope>
    <source>
        <strain evidence="4">ATCC 38472_TT</strain>
    </source>
</reference>
<dbReference type="PANTHER" id="PTHR15440">
    <property type="entry name" value="XRP2 PROTEIN"/>
    <property type="match status" value="1"/>
</dbReference>
<dbReference type="PANTHER" id="PTHR15440:SF0">
    <property type="entry name" value="PROTEIN XRP2"/>
    <property type="match status" value="1"/>
</dbReference>
<sequence>MPVFVASDGTKFEDRNAWRRYEFETNYTFRNRTNETLIKTPGKISGQPFDLSDLENCEVQLLDQIDQVQVDNVNNSRLFIGPSSESVFVRNCSNCIITVACKQLRTRDCTNCTIYLYSLTDPIIETSSDIKFAPFNGAYCGLEQHFKDARLEPTNNHWSQVYDFNDPDKSGHNWRLLKPDEECAPWVVDVTPHVPDVASLGPCVNPVPRGAGYIQYEESNSTTMKSFSIATTQMQAQQALEAQASVTVCHAPPPALAMAPPPPQPVEAMAPPLPPPAPLQPPAMENQKVAVVEAPELLAPPPCPSGGCCSNLPKAAEPAVDAAVEKTTEALTHLTTSS</sequence>
<evidence type="ECO:0000313" key="4">
    <source>
        <dbReference type="EMBL" id="TMW65813.1"/>
    </source>
</evidence>
<dbReference type="GO" id="GO:1990075">
    <property type="term" value="C:periciliary membrane compartment"/>
    <property type="evidence" value="ECO:0007669"/>
    <property type="project" value="TreeGrafter"/>
</dbReference>
<feature type="domain" description="C-CAP/cofactor C-like" evidence="3">
    <location>
        <begin position="9"/>
        <end position="166"/>
    </location>
</feature>
<name>A0A8K1CP34_PYTOL</name>
<dbReference type="InterPro" id="IPR017901">
    <property type="entry name" value="C-CAP_CF_C-like"/>
</dbReference>
<evidence type="ECO:0000313" key="5">
    <source>
        <dbReference type="Proteomes" id="UP000794436"/>
    </source>
</evidence>
<dbReference type="Gene3D" id="2.160.20.70">
    <property type="match status" value="1"/>
</dbReference>
<dbReference type="SMART" id="SM00673">
    <property type="entry name" value="CARP"/>
    <property type="match status" value="2"/>
</dbReference>
<comment type="similarity">
    <text evidence="1">Belongs to the TBCC family.</text>
</comment>
<dbReference type="GO" id="GO:0006892">
    <property type="term" value="P:post-Golgi vesicle-mediated transport"/>
    <property type="evidence" value="ECO:0007669"/>
    <property type="project" value="TreeGrafter"/>
</dbReference>
<dbReference type="InterPro" id="IPR012945">
    <property type="entry name" value="Tubulin-bd_cofactor_C_dom"/>
</dbReference>
<keyword evidence="2" id="KW-0547">Nucleotide-binding</keyword>
<evidence type="ECO:0000256" key="1">
    <source>
        <dbReference type="ARBA" id="ARBA00008848"/>
    </source>
</evidence>
<gene>
    <name evidence="4" type="ORF">Poli38472_003578</name>
</gene>
<evidence type="ECO:0000259" key="3">
    <source>
        <dbReference type="PROSITE" id="PS51329"/>
    </source>
</evidence>
<keyword evidence="5" id="KW-1185">Reference proteome</keyword>
<dbReference type="AlphaFoldDB" id="A0A8K1CP34"/>
<dbReference type="Pfam" id="PF07986">
    <property type="entry name" value="TBCC"/>
    <property type="match status" value="1"/>
</dbReference>
<comment type="caution">
    <text evidence="4">The sequence shown here is derived from an EMBL/GenBank/DDBJ whole genome shotgun (WGS) entry which is preliminary data.</text>
</comment>
<dbReference type="PROSITE" id="PS51329">
    <property type="entry name" value="C_CAP_COFACTOR_C"/>
    <property type="match status" value="1"/>
</dbReference>
<evidence type="ECO:0000256" key="2">
    <source>
        <dbReference type="ARBA" id="ARBA00022741"/>
    </source>
</evidence>
<dbReference type="GO" id="GO:0000166">
    <property type="term" value="F:nucleotide binding"/>
    <property type="evidence" value="ECO:0007669"/>
    <property type="project" value="UniProtKB-KW"/>
</dbReference>
<dbReference type="Proteomes" id="UP000794436">
    <property type="component" value="Unassembled WGS sequence"/>
</dbReference>